<comment type="caution">
    <text evidence="11">The sequence shown here is derived from an EMBL/GenBank/DDBJ whole genome shotgun (WGS) entry which is preliminary data.</text>
</comment>
<feature type="compositionally biased region" description="Basic and acidic residues" evidence="8">
    <location>
        <begin position="446"/>
        <end position="455"/>
    </location>
</feature>
<dbReference type="PANTHER" id="PTHR41533">
    <property type="entry name" value="L,D-TRANSPEPTIDASE HI_1667-RELATED"/>
    <property type="match status" value="1"/>
</dbReference>
<feature type="region of interest" description="Disordered" evidence="8">
    <location>
        <begin position="428"/>
        <end position="482"/>
    </location>
</feature>
<dbReference type="Pfam" id="PF03734">
    <property type="entry name" value="YkuD"/>
    <property type="match status" value="1"/>
</dbReference>
<feature type="compositionally biased region" description="Low complexity" evidence="8">
    <location>
        <begin position="435"/>
        <end position="445"/>
    </location>
</feature>
<dbReference type="Gene3D" id="1.10.101.10">
    <property type="entry name" value="PGBD-like superfamily/PGBD"/>
    <property type="match status" value="1"/>
</dbReference>
<dbReference type="Proteomes" id="UP001500235">
    <property type="component" value="Unassembled WGS sequence"/>
</dbReference>
<evidence type="ECO:0000256" key="6">
    <source>
        <dbReference type="ARBA" id="ARBA00023316"/>
    </source>
</evidence>
<dbReference type="SUPFAM" id="SSF47090">
    <property type="entry name" value="PGBD-like"/>
    <property type="match status" value="1"/>
</dbReference>
<dbReference type="InterPro" id="IPR052905">
    <property type="entry name" value="LD-transpeptidase_YkuD-like"/>
</dbReference>
<keyword evidence="5 7" id="KW-0573">Peptidoglycan synthesis</keyword>
<evidence type="ECO:0000313" key="12">
    <source>
        <dbReference type="Proteomes" id="UP001500235"/>
    </source>
</evidence>
<feature type="signal peptide" evidence="9">
    <location>
        <begin position="1"/>
        <end position="20"/>
    </location>
</feature>
<keyword evidence="6 7" id="KW-0961">Cell wall biogenesis/degradation</keyword>
<feature type="compositionally biased region" description="Basic residues" evidence="8">
    <location>
        <begin position="473"/>
        <end position="482"/>
    </location>
</feature>
<dbReference type="PROSITE" id="PS52029">
    <property type="entry name" value="LD_TPASE"/>
    <property type="match status" value="1"/>
</dbReference>
<feature type="active site" description="Nucleophile" evidence="7">
    <location>
        <position position="342"/>
    </location>
</feature>
<dbReference type="SUPFAM" id="SSF141523">
    <property type="entry name" value="L,D-transpeptidase catalytic domain-like"/>
    <property type="match status" value="1"/>
</dbReference>
<keyword evidence="3" id="KW-0808">Transferase</keyword>
<evidence type="ECO:0000256" key="1">
    <source>
        <dbReference type="ARBA" id="ARBA00004752"/>
    </source>
</evidence>
<feature type="chain" id="PRO_5045593979" description="L,D-TPase catalytic domain-containing protein" evidence="9">
    <location>
        <begin position="21"/>
        <end position="482"/>
    </location>
</feature>
<sequence length="482" mass="52682">MQWKFIGAAALLLVSGRAAAADRQPSANPAIDMIIIDAGAMPPEPELAPDQPEIEDVSWSGAPIDLLKPIHHLYTDLRRQLLRYQRDWSSLPQLRVPTSGGPLTPGADNSRVRLLRERLGLPSAGTVDPALEARVSEFQRVHGLPVDGKPGPTTIAALNQGSALFERKLLLNMERARRLPAPNAAKRYILVDVGSARLWMYEDGRPVDSMKVVVGAPSSATPMMAAMMRYASVNPYWNVPVDLVAKLIAPRVLAEGSSYLAERRYEVLDGWERDSKLVDPATIDWAAVAAGRFEQRVRQLPGGANSMGAIKFMMPNEFGIYLHDTPSKALFAQDDRWVSNGCVRLEDAARLAQWIFGAVPRPADPDREDNLALFEPMPVYLTYLTASPDGGSGTLFRADPYRRDTKVLAQFIAKEDSRRPARPTLEIDFDAVGGDDPLAPKPVAAKAKDPAERTTEPLASAKAKARPAVSKLPARKKPKIAG</sequence>
<dbReference type="CDD" id="cd16913">
    <property type="entry name" value="YkuD_like"/>
    <property type="match status" value="1"/>
</dbReference>
<dbReference type="InterPro" id="IPR036365">
    <property type="entry name" value="PGBD-like_sf"/>
</dbReference>
<protein>
    <recommendedName>
        <fullName evidence="10">L,D-TPase catalytic domain-containing protein</fullName>
    </recommendedName>
</protein>
<dbReference type="InterPro" id="IPR005490">
    <property type="entry name" value="LD_TPept_cat_dom"/>
</dbReference>
<evidence type="ECO:0000313" key="11">
    <source>
        <dbReference type="EMBL" id="GAA4010351.1"/>
    </source>
</evidence>
<dbReference type="InterPro" id="IPR038063">
    <property type="entry name" value="Transpep_catalytic_dom"/>
</dbReference>
<evidence type="ECO:0000256" key="2">
    <source>
        <dbReference type="ARBA" id="ARBA00005992"/>
    </source>
</evidence>
<evidence type="ECO:0000256" key="7">
    <source>
        <dbReference type="PROSITE-ProRule" id="PRU01373"/>
    </source>
</evidence>
<keyword evidence="12" id="KW-1185">Reference proteome</keyword>
<dbReference type="EMBL" id="BAABBQ010000001">
    <property type="protein sequence ID" value="GAA4010351.1"/>
    <property type="molecule type" value="Genomic_DNA"/>
</dbReference>
<evidence type="ECO:0000256" key="4">
    <source>
        <dbReference type="ARBA" id="ARBA00022960"/>
    </source>
</evidence>
<gene>
    <name evidence="11" type="ORF">GCM10022280_04450</name>
</gene>
<dbReference type="Gene3D" id="2.40.440.10">
    <property type="entry name" value="L,D-transpeptidase catalytic domain-like"/>
    <property type="match status" value="1"/>
</dbReference>
<dbReference type="Pfam" id="PF01471">
    <property type="entry name" value="PG_binding_1"/>
    <property type="match status" value="1"/>
</dbReference>
<organism evidence="11 12">
    <name type="scientific">Sphingomonas swuensis</name>
    <dbReference type="NCBI Taxonomy" id="977800"/>
    <lineage>
        <taxon>Bacteria</taxon>
        <taxon>Pseudomonadati</taxon>
        <taxon>Pseudomonadota</taxon>
        <taxon>Alphaproteobacteria</taxon>
        <taxon>Sphingomonadales</taxon>
        <taxon>Sphingomonadaceae</taxon>
        <taxon>Sphingomonas</taxon>
    </lineage>
</organism>
<proteinExistence type="inferred from homology"/>
<reference evidence="12" key="1">
    <citation type="journal article" date="2019" name="Int. J. Syst. Evol. Microbiol.">
        <title>The Global Catalogue of Microorganisms (GCM) 10K type strain sequencing project: providing services to taxonomists for standard genome sequencing and annotation.</title>
        <authorList>
            <consortium name="The Broad Institute Genomics Platform"/>
            <consortium name="The Broad Institute Genome Sequencing Center for Infectious Disease"/>
            <person name="Wu L."/>
            <person name="Ma J."/>
        </authorList>
    </citation>
    <scope>NUCLEOTIDE SEQUENCE [LARGE SCALE GENOMIC DNA]</scope>
    <source>
        <strain evidence="12">JCM 17563</strain>
    </source>
</reference>
<comment type="similarity">
    <text evidence="2">Belongs to the YkuD family.</text>
</comment>
<dbReference type="RefSeq" id="WP_344705764.1">
    <property type="nucleotide sequence ID" value="NZ_BAABBQ010000001.1"/>
</dbReference>
<accession>A0ABP7SDH8</accession>
<evidence type="ECO:0000256" key="8">
    <source>
        <dbReference type="SAM" id="MobiDB-lite"/>
    </source>
</evidence>
<name>A0ABP7SDH8_9SPHN</name>
<evidence type="ECO:0000256" key="5">
    <source>
        <dbReference type="ARBA" id="ARBA00022984"/>
    </source>
</evidence>
<keyword evidence="4 7" id="KW-0133">Cell shape</keyword>
<feature type="active site" description="Proton donor/acceptor" evidence="7">
    <location>
        <position position="323"/>
    </location>
</feature>
<keyword evidence="9" id="KW-0732">Signal</keyword>
<dbReference type="InterPro" id="IPR036366">
    <property type="entry name" value="PGBDSf"/>
</dbReference>
<evidence type="ECO:0000256" key="9">
    <source>
        <dbReference type="SAM" id="SignalP"/>
    </source>
</evidence>
<dbReference type="InterPro" id="IPR002477">
    <property type="entry name" value="Peptidoglycan-bd-like"/>
</dbReference>
<feature type="domain" description="L,D-TPase catalytic" evidence="10">
    <location>
        <begin position="187"/>
        <end position="374"/>
    </location>
</feature>
<comment type="pathway">
    <text evidence="1 7">Cell wall biogenesis; peptidoglycan biosynthesis.</text>
</comment>
<dbReference type="PANTHER" id="PTHR41533:SF2">
    <property type="entry name" value="BLR7131 PROTEIN"/>
    <property type="match status" value="1"/>
</dbReference>
<evidence type="ECO:0000256" key="3">
    <source>
        <dbReference type="ARBA" id="ARBA00022679"/>
    </source>
</evidence>
<evidence type="ECO:0000259" key="10">
    <source>
        <dbReference type="PROSITE" id="PS52029"/>
    </source>
</evidence>